<dbReference type="AlphaFoldDB" id="A0A398BDM1"/>
<dbReference type="InterPro" id="IPR044068">
    <property type="entry name" value="CB"/>
</dbReference>
<keyword evidence="5" id="KW-1185">Reference proteome</keyword>
<comment type="caution">
    <text evidence="4">The sequence shown here is derived from an EMBL/GenBank/DDBJ whole genome shotgun (WGS) entry which is preliminary data.</text>
</comment>
<evidence type="ECO:0000259" key="3">
    <source>
        <dbReference type="PROSITE" id="PS51900"/>
    </source>
</evidence>
<reference evidence="4 5" key="1">
    <citation type="submission" date="2018-08" db="EMBL/GenBank/DDBJ databases">
        <title>Bacillus jemisoniae sp. nov., Bacillus chryseoplanitiae sp. nov., Bacillus resnikiae sp. nov., and Bacillus frankliniae sp. nov., isolated from Viking spacecraft and associated surfaces.</title>
        <authorList>
            <person name="Seuylemezian A."/>
            <person name="Vaishampayan P."/>
        </authorList>
    </citation>
    <scope>NUCLEOTIDE SEQUENCE [LARGE SCALE GENOMIC DNA]</scope>
    <source>
        <strain evidence="4 5">MA001</strain>
    </source>
</reference>
<dbReference type="Gene3D" id="1.10.150.130">
    <property type="match status" value="1"/>
</dbReference>
<sequence length="62" mass="7160">MLLEDVIDEYLYHCMAEGYTNKTMINKRQELKQVKVFLKEKRGIAALESVTVHDLKAYVGGK</sequence>
<dbReference type="InterPro" id="IPR010998">
    <property type="entry name" value="Integrase_recombinase_N"/>
</dbReference>
<keyword evidence="1 2" id="KW-0238">DNA-binding</keyword>
<feature type="domain" description="Core-binding (CB)" evidence="3">
    <location>
        <begin position="1"/>
        <end position="62"/>
    </location>
</feature>
<name>A0A398BDM1_9BACI</name>
<protein>
    <recommendedName>
        <fullName evidence="3">Core-binding (CB) domain-containing protein</fullName>
    </recommendedName>
</protein>
<dbReference type="RefSeq" id="WP_119116313.1">
    <property type="nucleotide sequence ID" value="NZ_QWVS01000013.1"/>
</dbReference>
<dbReference type="EMBL" id="QWVS01000013">
    <property type="protein sequence ID" value="RID86918.1"/>
    <property type="molecule type" value="Genomic_DNA"/>
</dbReference>
<organism evidence="4 5">
    <name type="scientific">Peribacillus asahii</name>
    <dbReference type="NCBI Taxonomy" id="228899"/>
    <lineage>
        <taxon>Bacteria</taxon>
        <taxon>Bacillati</taxon>
        <taxon>Bacillota</taxon>
        <taxon>Bacilli</taxon>
        <taxon>Bacillales</taxon>
        <taxon>Bacillaceae</taxon>
        <taxon>Peribacillus</taxon>
    </lineage>
</organism>
<evidence type="ECO:0000256" key="1">
    <source>
        <dbReference type="ARBA" id="ARBA00023125"/>
    </source>
</evidence>
<evidence type="ECO:0000313" key="4">
    <source>
        <dbReference type="EMBL" id="RID86918.1"/>
    </source>
</evidence>
<dbReference type="PROSITE" id="PS51900">
    <property type="entry name" value="CB"/>
    <property type="match status" value="1"/>
</dbReference>
<dbReference type="Proteomes" id="UP000266016">
    <property type="component" value="Unassembled WGS sequence"/>
</dbReference>
<evidence type="ECO:0000256" key="2">
    <source>
        <dbReference type="PROSITE-ProRule" id="PRU01248"/>
    </source>
</evidence>
<accession>A0A398BDM1</accession>
<proteinExistence type="predicted"/>
<gene>
    <name evidence="4" type="ORF">D1953_06255</name>
</gene>
<evidence type="ECO:0000313" key="5">
    <source>
        <dbReference type="Proteomes" id="UP000266016"/>
    </source>
</evidence>
<dbReference type="GO" id="GO:0003677">
    <property type="term" value="F:DNA binding"/>
    <property type="evidence" value="ECO:0007669"/>
    <property type="project" value="UniProtKB-UniRule"/>
</dbReference>